<accession>A0A2Z6QCP1</accession>
<keyword evidence="3 7" id="KW-0418">Kinase</keyword>
<evidence type="ECO:0000256" key="3">
    <source>
        <dbReference type="ARBA" id="ARBA00022777"/>
    </source>
</evidence>
<feature type="domain" description="Protein kinase" evidence="5">
    <location>
        <begin position="18"/>
        <end position="332"/>
    </location>
</feature>
<dbReference type="PANTHER" id="PTHR44329">
    <property type="entry name" value="SERINE/THREONINE-PROTEIN KINASE TNNI3K-RELATED"/>
    <property type="match status" value="1"/>
</dbReference>
<evidence type="ECO:0000259" key="5">
    <source>
        <dbReference type="PROSITE" id="PS50011"/>
    </source>
</evidence>
<keyword evidence="4" id="KW-0067">ATP-binding</keyword>
<sequence length="332" mass="38583">MDKFIFEKKLKWIRYSKLKNVEYLSKGGFGIIYKAIWSNEDGNKEVILKCLNDSNEDLNDLNEWKYHESCMNSFEIVYLHGFTKKPDTSSYMMVMDYANQGNLRGNLQTIVNFGWRNKLYMLYKVISGLNEIHVQNLVHCDFHDGNILNHKERDDLAGVYISDLGLCRPTKSRIKKDDLFGVIPFMAPEILRAHDLQLSLDICKGVRPKIIENTPQCYVDLMEKCWSEDQSKRPSALEIRITIENWVLRRNEESKNDALEFINAPAGDFSNLITEFHPETCYTSRLHDFTSSKVNEILSENLNEIPENLNEISSENFDKVLSENLNDCLVDN</sequence>
<comment type="caution">
    <text evidence="6">The sequence shown here is derived from an EMBL/GenBank/DDBJ whole genome shotgun (WGS) entry which is preliminary data.</text>
</comment>
<protein>
    <submittedName>
        <fullName evidence="7">Kinase-like domain-containing protein</fullName>
    </submittedName>
</protein>
<dbReference type="GO" id="GO:0005524">
    <property type="term" value="F:ATP binding"/>
    <property type="evidence" value="ECO:0007669"/>
    <property type="project" value="UniProtKB-KW"/>
</dbReference>
<organism evidence="6 8">
    <name type="scientific">Rhizophagus clarus</name>
    <dbReference type="NCBI Taxonomy" id="94130"/>
    <lineage>
        <taxon>Eukaryota</taxon>
        <taxon>Fungi</taxon>
        <taxon>Fungi incertae sedis</taxon>
        <taxon>Mucoromycota</taxon>
        <taxon>Glomeromycotina</taxon>
        <taxon>Glomeromycetes</taxon>
        <taxon>Glomerales</taxon>
        <taxon>Glomeraceae</taxon>
        <taxon>Rhizophagus</taxon>
    </lineage>
</organism>
<dbReference type="InterPro" id="IPR051681">
    <property type="entry name" value="Ser/Thr_Kinases-Pseudokinases"/>
</dbReference>
<reference evidence="6 8" key="1">
    <citation type="submission" date="2017-11" db="EMBL/GenBank/DDBJ databases">
        <title>The genome of Rhizophagus clarus HR1 reveals common genetic basis of auxotrophy among arbuscular mycorrhizal fungi.</title>
        <authorList>
            <person name="Kobayashi Y."/>
        </authorList>
    </citation>
    <scope>NUCLEOTIDE SEQUENCE [LARGE SCALE GENOMIC DNA]</scope>
    <source>
        <strain evidence="6 8">HR1</strain>
    </source>
</reference>
<evidence type="ECO:0000313" key="6">
    <source>
        <dbReference type="EMBL" id="GBB83459.1"/>
    </source>
</evidence>
<keyword evidence="8" id="KW-1185">Reference proteome</keyword>
<dbReference type="OrthoDB" id="544350at2759"/>
<dbReference type="Proteomes" id="UP000247702">
    <property type="component" value="Unassembled WGS sequence"/>
</dbReference>
<keyword evidence="1" id="KW-0808">Transferase</keyword>
<dbReference type="EMBL" id="BLAL01000274">
    <property type="protein sequence ID" value="GES98913.1"/>
    <property type="molecule type" value="Genomic_DNA"/>
</dbReference>
<proteinExistence type="predicted"/>
<dbReference type="Pfam" id="PF00069">
    <property type="entry name" value="Pkinase"/>
    <property type="match status" value="1"/>
</dbReference>
<dbReference type="AlphaFoldDB" id="A0A2Z6QCP1"/>
<dbReference type="Gene3D" id="1.10.510.10">
    <property type="entry name" value="Transferase(Phosphotransferase) domain 1"/>
    <property type="match status" value="1"/>
</dbReference>
<name>A0A2Z6QCP1_9GLOM</name>
<reference evidence="7" key="2">
    <citation type="submission" date="2019-10" db="EMBL/GenBank/DDBJ databases">
        <title>Conservation and host-specific expression of non-tandemly repeated heterogenous ribosome RNA gene in arbuscular mycorrhizal fungi.</title>
        <authorList>
            <person name="Maeda T."/>
            <person name="Kobayashi Y."/>
            <person name="Nakagawa T."/>
            <person name="Ezawa T."/>
            <person name="Yamaguchi K."/>
            <person name="Bino T."/>
            <person name="Nishimoto Y."/>
            <person name="Shigenobu S."/>
            <person name="Kawaguchi M."/>
        </authorList>
    </citation>
    <scope>NUCLEOTIDE SEQUENCE</scope>
    <source>
        <strain evidence="7">HR1</strain>
    </source>
</reference>
<dbReference type="CDD" id="cd00180">
    <property type="entry name" value="PKc"/>
    <property type="match status" value="1"/>
</dbReference>
<dbReference type="SUPFAM" id="SSF56112">
    <property type="entry name" value="Protein kinase-like (PK-like)"/>
    <property type="match status" value="1"/>
</dbReference>
<evidence type="ECO:0000256" key="1">
    <source>
        <dbReference type="ARBA" id="ARBA00022679"/>
    </source>
</evidence>
<dbReference type="EMBL" id="BEXD01000024">
    <property type="protein sequence ID" value="GBB83459.1"/>
    <property type="molecule type" value="Genomic_DNA"/>
</dbReference>
<dbReference type="PROSITE" id="PS50011">
    <property type="entry name" value="PROTEIN_KINASE_DOM"/>
    <property type="match status" value="1"/>
</dbReference>
<evidence type="ECO:0000256" key="2">
    <source>
        <dbReference type="ARBA" id="ARBA00022741"/>
    </source>
</evidence>
<evidence type="ECO:0000313" key="8">
    <source>
        <dbReference type="Proteomes" id="UP000247702"/>
    </source>
</evidence>
<gene>
    <name evidence="7" type="ORF">RCL2_002543900</name>
    <name evidence="6" type="ORF">RclHR1_10190008</name>
</gene>
<dbReference type="GO" id="GO:0004674">
    <property type="term" value="F:protein serine/threonine kinase activity"/>
    <property type="evidence" value="ECO:0007669"/>
    <property type="project" value="TreeGrafter"/>
</dbReference>
<dbReference type="InterPro" id="IPR011009">
    <property type="entry name" value="Kinase-like_dom_sf"/>
</dbReference>
<dbReference type="InterPro" id="IPR000719">
    <property type="entry name" value="Prot_kinase_dom"/>
</dbReference>
<keyword evidence="2" id="KW-0547">Nucleotide-binding</keyword>
<evidence type="ECO:0000256" key="4">
    <source>
        <dbReference type="ARBA" id="ARBA00022840"/>
    </source>
</evidence>
<dbReference type="PANTHER" id="PTHR44329:SF288">
    <property type="entry name" value="MITOGEN-ACTIVATED PROTEIN KINASE KINASE KINASE 20"/>
    <property type="match status" value="1"/>
</dbReference>
<dbReference type="Proteomes" id="UP000615446">
    <property type="component" value="Unassembled WGS sequence"/>
</dbReference>
<evidence type="ECO:0000313" key="7">
    <source>
        <dbReference type="EMBL" id="GES98913.1"/>
    </source>
</evidence>